<dbReference type="PANTHER" id="PTHR11851:SF49">
    <property type="entry name" value="MITOCHONDRIAL-PROCESSING PEPTIDASE SUBUNIT ALPHA"/>
    <property type="match status" value="1"/>
</dbReference>
<evidence type="ECO:0000256" key="3">
    <source>
        <dbReference type="RuleBase" id="RU004447"/>
    </source>
</evidence>
<organism evidence="6 7">
    <name type="scientific">Verrucomicrobia subdivision 6 bacterium BACL9 MAG-120820-bin42</name>
    <dbReference type="NCBI Taxonomy" id="1655634"/>
    <lineage>
        <taxon>Bacteria</taxon>
        <taxon>Pseudomonadati</taxon>
        <taxon>Verrucomicrobiota</taxon>
        <taxon>Verrucomicrobiia</taxon>
        <taxon>Verrucomicrobiales</taxon>
        <taxon>Verrucomicrobia subdivision 6</taxon>
    </lineage>
</organism>
<sequence>MSFAAVEKVAGVPVVLRPRSEAPGVSVGLFYPAGSRWETVKEHGAAHFVEHLLFKGTKKKSCKELSREVEGRGGDLNAFTGEETLCLHGRVPAGHGPRLVSLLAEMALESTFPADEVERERGVITEEIRMMDDQPSMVAGEALNALLWPNQAVGRSIAGSIASVGGISREGLMGYWQRRIQKVQPILVVAGGISAQETLATAKKALGKSGRGTVAVPEPAQRVVGKTMRVTAVAKPVQQVNVALGMYAFGRLDPRRHALRMMSVILGEAMSSRLFQRLREEQGLVYSVSSGTHLQRDDGVFYISAGLEPGNLGKALGLIAEELRSLAAKGPGAAELKRAKDYATGQFALGLEGTSQQMFWMGDAMLTRGRVVEPKEAIEKMASVNAKAVQAVAKELYEPGKICVSVAGPEMSEAKLEAAALPLGKG</sequence>
<dbReference type="GO" id="GO:0046872">
    <property type="term" value="F:metal ion binding"/>
    <property type="evidence" value="ECO:0007669"/>
    <property type="project" value="InterPro"/>
</dbReference>
<dbReference type="InterPro" id="IPR050361">
    <property type="entry name" value="MPP/UQCRC_Complex"/>
</dbReference>
<dbReference type="GO" id="GO:0006508">
    <property type="term" value="P:proteolysis"/>
    <property type="evidence" value="ECO:0007669"/>
    <property type="project" value="InterPro"/>
</dbReference>
<dbReference type="InterPro" id="IPR011249">
    <property type="entry name" value="Metalloenz_LuxS/M16"/>
</dbReference>
<evidence type="ECO:0000259" key="4">
    <source>
        <dbReference type="Pfam" id="PF00675"/>
    </source>
</evidence>
<evidence type="ECO:0000256" key="1">
    <source>
        <dbReference type="ARBA" id="ARBA00001947"/>
    </source>
</evidence>
<gene>
    <name evidence="6" type="ORF">ABS32_00685</name>
</gene>
<dbReference type="SUPFAM" id="SSF63411">
    <property type="entry name" value="LuxS/MPP-like metallohydrolase"/>
    <property type="match status" value="2"/>
</dbReference>
<evidence type="ECO:0008006" key="8">
    <source>
        <dbReference type="Google" id="ProtNLM"/>
    </source>
</evidence>
<comment type="caution">
    <text evidence="6">The sequence shown here is derived from an EMBL/GenBank/DDBJ whole genome shotgun (WGS) entry which is preliminary data.</text>
</comment>
<evidence type="ECO:0000256" key="2">
    <source>
        <dbReference type="ARBA" id="ARBA00007261"/>
    </source>
</evidence>
<dbReference type="GO" id="GO:0004222">
    <property type="term" value="F:metalloendopeptidase activity"/>
    <property type="evidence" value="ECO:0007669"/>
    <property type="project" value="InterPro"/>
</dbReference>
<dbReference type="PANTHER" id="PTHR11851">
    <property type="entry name" value="METALLOPROTEASE"/>
    <property type="match status" value="1"/>
</dbReference>
<dbReference type="PROSITE" id="PS00143">
    <property type="entry name" value="INSULINASE"/>
    <property type="match status" value="1"/>
</dbReference>
<reference evidence="6 7" key="1">
    <citation type="submission" date="2015-10" db="EMBL/GenBank/DDBJ databases">
        <title>Metagenome-Assembled Genomes uncover a global brackish microbiome.</title>
        <authorList>
            <person name="Hugerth L.W."/>
            <person name="Larsson J."/>
            <person name="Alneberg J."/>
            <person name="Lindh M.V."/>
            <person name="Legrand C."/>
            <person name="Pinhassi J."/>
            <person name="Andersson A.F."/>
        </authorList>
    </citation>
    <scope>NUCLEOTIDE SEQUENCE [LARGE SCALE GENOMIC DNA]</scope>
    <source>
        <strain evidence="6">BACL9 MAG-120820-bin42</strain>
    </source>
</reference>
<dbReference type="Pfam" id="PF00675">
    <property type="entry name" value="Peptidase_M16"/>
    <property type="match status" value="1"/>
</dbReference>
<dbReference type="EMBL" id="LIDM01000011">
    <property type="protein sequence ID" value="KRP33279.1"/>
    <property type="molecule type" value="Genomic_DNA"/>
</dbReference>
<dbReference type="Pfam" id="PF05193">
    <property type="entry name" value="Peptidase_M16_C"/>
    <property type="match status" value="1"/>
</dbReference>
<evidence type="ECO:0000313" key="6">
    <source>
        <dbReference type="EMBL" id="KRP33279.1"/>
    </source>
</evidence>
<comment type="cofactor">
    <cofactor evidence="1">
        <name>Zn(2+)</name>
        <dbReference type="ChEBI" id="CHEBI:29105"/>
    </cofactor>
</comment>
<dbReference type="Gene3D" id="3.30.830.10">
    <property type="entry name" value="Metalloenzyme, LuxS/M16 peptidase-like"/>
    <property type="match status" value="2"/>
</dbReference>
<protein>
    <recommendedName>
        <fullName evidence="8">Peptidase M16</fullName>
    </recommendedName>
</protein>
<accession>A0A0R2XBH1</accession>
<dbReference type="AlphaFoldDB" id="A0A0R2XBH1"/>
<feature type="domain" description="Peptidase M16 C-terminal" evidence="5">
    <location>
        <begin position="167"/>
        <end position="341"/>
    </location>
</feature>
<name>A0A0R2XBH1_9BACT</name>
<dbReference type="InterPro" id="IPR011765">
    <property type="entry name" value="Pept_M16_N"/>
</dbReference>
<comment type="similarity">
    <text evidence="2 3">Belongs to the peptidase M16 family.</text>
</comment>
<evidence type="ECO:0000313" key="7">
    <source>
        <dbReference type="Proteomes" id="UP000051557"/>
    </source>
</evidence>
<proteinExistence type="inferred from homology"/>
<dbReference type="InterPro" id="IPR007863">
    <property type="entry name" value="Peptidase_M16_C"/>
</dbReference>
<dbReference type="Proteomes" id="UP000051557">
    <property type="component" value="Unassembled WGS sequence"/>
</dbReference>
<feature type="domain" description="Peptidase M16 N-terminal" evidence="4">
    <location>
        <begin position="16"/>
        <end position="159"/>
    </location>
</feature>
<evidence type="ECO:0000259" key="5">
    <source>
        <dbReference type="Pfam" id="PF05193"/>
    </source>
</evidence>
<dbReference type="InterPro" id="IPR001431">
    <property type="entry name" value="Pept_M16_Zn_BS"/>
</dbReference>